<evidence type="ECO:0000259" key="3">
    <source>
        <dbReference type="Pfam" id="PF11887"/>
    </source>
</evidence>
<evidence type="ECO:0000313" key="4">
    <source>
        <dbReference type="EMBL" id="GAA4545019.1"/>
    </source>
</evidence>
<keyword evidence="1" id="KW-1133">Transmembrane helix</keyword>
<dbReference type="Pfam" id="PF02470">
    <property type="entry name" value="MlaD"/>
    <property type="match status" value="1"/>
</dbReference>
<dbReference type="Pfam" id="PF11887">
    <property type="entry name" value="Mce4_CUP1"/>
    <property type="match status" value="1"/>
</dbReference>
<dbReference type="InterPro" id="IPR005693">
    <property type="entry name" value="Mce"/>
</dbReference>
<dbReference type="PANTHER" id="PTHR33371:SF17">
    <property type="entry name" value="MCE-FAMILY PROTEIN MCE1B"/>
    <property type="match status" value="1"/>
</dbReference>
<feature type="transmembrane region" description="Helical" evidence="1">
    <location>
        <begin position="7"/>
        <end position="29"/>
    </location>
</feature>
<dbReference type="InterPro" id="IPR024516">
    <property type="entry name" value="Mce_C"/>
</dbReference>
<feature type="domain" description="Mammalian cell entry C-terminal" evidence="3">
    <location>
        <begin position="117"/>
        <end position="305"/>
    </location>
</feature>
<evidence type="ECO:0000259" key="2">
    <source>
        <dbReference type="Pfam" id="PF02470"/>
    </source>
</evidence>
<sequence length="350" mass="37880">MTGSRAMIVKFGAFAAVMILLTVFLFFIFGQYRTGSTNGYSALFTDASRLKPGETVRVAGIRVGTVNSVALRPDKKVLVKFDTDRNVVLTTGTRAVVRYLNLVGDRYLELVDGPGSTKVLQAGAEIPIDRTAPALDLDLLLGGLKPVITGLNPHDVNELTTALVQIFQGEGGTLQSLLSETSSFSNTLADNNQTVQQLIDNLNTVVGTLANDGDKFSGALDRLQRLVSGLSQDRNTIGAAIDSLDKGTASVADLLSNARRPLAGTVDQLNRLAPLLDQDKDRIDTALRRAPANYRKLNRLGAFGGWIPYYICELSLRVSDLQYRTVVVPVIKQEAGRCAEPTEEEVRATR</sequence>
<name>A0ABP8RQU4_9MYCO</name>
<dbReference type="InterPro" id="IPR003399">
    <property type="entry name" value="Mce/MlaD"/>
</dbReference>
<feature type="domain" description="Mce/MlaD" evidence="2">
    <location>
        <begin position="38"/>
        <end position="113"/>
    </location>
</feature>
<protein>
    <submittedName>
        <fullName evidence="4">MCE family protein</fullName>
    </submittedName>
</protein>
<keyword evidence="1" id="KW-0812">Transmembrane</keyword>
<keyword evidence="1" id="KW-0472">Membrane</keyword>
<evidence type="ECO:0000313" key="5">
    <source>
        <dbReference type="Proteomes" id="UP001501417"/>
    </source>
</evidence>
<proteinExistence type="predicted"/>
<keyword evidence="5" id="KW-1185">Reference proteome</keyword>
<dbReference type="EMBL" id="BAABGF010000036">
    <property type="protein sequence ID" value="GAA4545019.1"/>
    <property type="molecule type" value="Genomic_DNA"/>
</dbReference>
<dbReference type="InterPro" id="IPR052336">
    <property type="entry name" value="MlaD_Phospholipid_Transporter"/>
</dbReference>
<organism evidence="4 5">
    <name type="scientific">Mycobacterium paraffinicum</name>
    <dbReference type="NCBI Taxonomy" id="53378"/>
    <lineage>
        <taxon>Bacteria</taxon>
        <taxon>Bacillati</taxon>
        <taxon>Actinomycetota</taxon>
        <taxon>Actinomycetes</taxon>
        <taxon>Mycobacteriales</taxon>
        <taxon>Mycobacteriaceae</taxon>
        <taxon>Mycobacterium</taxon>
    </lineage>
</organism>
<dbReference type="RefSeq" id="WP_264041232.1">
    <property type="nucleotide sequence ID" value="NZ_BAABGF010000036.1"/>
</dbReference>
<dbReference type="NCBIfam" id="TIGR00996">
    <property type="entry name" value="Mtu_fam_mce"/>
    <property type="match status" value="1"/>
</dbReference>
<evidence type="ECO:0000256" key="1">
    <source>
        <dbReference type="SAM" id="Phobius"/>
    </source>
</evidence>
<dbReference type="PANTHER" id="PTHR33371">
    <property type="entry name" value="INTERMEMBRANE PHOSPHOLIPID TRANSPORT SYSTEM BINDING PROTEIN MLAD-RELATED"/>
    <property type="match status" value="1"/>
</dbReference>
<accession>A0ABP8RQU4</accession>
<gene>
    <name evidence="4" type="ORF">GCM10023161_32420</name>
</gene>
<reference evidence="5" key="1">
    <citation type="journal article" date="2019" name="Int. J. Syst. Evol. Microbiol.">
        <title>The Global Catalogue of Microorganisms (GCM) 10K type strain sequencing project: providing services to taxonomists for standard genome sequencing and annotation.</title>
        <authorList>
            <consortium name="The Broad Institute Genomics Platform"/>
            <consortium name="The Broad Institute Genome Sequencing Center for Infectious Disease"/>
            <person name="Wu L."/>
            <person name="Ma J."/>
        </authorList>
    </citation>
    <scope>NUCLEOTIDE SEQUENCE [LARGE SCALE GENOMIC DNA]</scope>
    <source>
        <strain evidence="5">JCM 17782</strain>
    </source>
</reference>
<dbReference type="Proteomes" id="UP001501417">
    <property type="component" value="Unassembled WGS sequence"/>
</dbReference>
<comment type="caution">
    <text evidence="4">The sequence shown here is derived from an EMBL/GenBank/DDBJ whole genome shotgun (WGS) entry which is preliminary data.</text>
</comment>